<dbReference type="Proteomes" id="UP001165368">
    <property type="component" value="Unassembled WGS sequence"/>
</dbReference>
<dbReference type="InterPro" id="IPR050109">
    <property type="entry name" value="HTH-type_TetR-like_transc_reg"/>
</dbReference>
<keyword evidence="8" id="KW-1185">Reference proteome</keyword>
<evidence type="ECO:0000313" key="8">
    <source>
        <dbReference type="Proteomes" id="UP001165368"/>
    </source>
</evidence>
<comment type="caution">
    <text evidence="7">The sequence shown here is derived from an EMBL/GenBank/DDBJ whole genome shotgun (WGS) entry which is preliminary data.</text>
</comment>
<protein>
    <submittedName>
        <fullName evidence="7">TetR family transcriptional regulator</fullName>
    </submittedName>
</protein>
<dbReference type="Pfam" id="PF00440">
    <property type="entry name" value="TetR_N"/>
    <property type="match status" value="1"/>
</dbReference>
<feature type="DNA-binding region" description="H-T-H motif" evidence="5">
    <location>
        <begin position="31"/>
        <end position="50"/>
    </location>
</feature>
<dbReference type="InterPro" id="IPR039538">
    <property type="entry name" value="BetI_C"/>
</dbReference>
<keyword evidence="1" id="KW-0678">Repressor</keyword>
<accession>A0ABS9LBI0</accession>
<reference evidence="7" key="1">
    <citation type="submission" date="2022-01" db="EMBL/GenBank/DDBJ databases">
        <authorList>
            <person name="Jo J.-H."/>
            <person name="Im W.-T."/>
        </authorList>
    </citation>
    <scope>NUCLEOTIDE SEQUENCE</scope>
    <source>
        <strain evidence="7">I2-34</strain>
    </source>
</reference>
<sequence>MPKIVDHDQRRVELVNATWRIIARDGMEGATMREIAAEAGFANGALKPYFPTKDDLLTFAFGHVFNQTNRRMAAATAGMAGLAALRSYCHEILPLDEERISEARIVIPFWQKALTDTAKAQLHEASMELWRSTMLAYLAEARAAGQIHTAVPDADLAGFLMNMVLGAQITAALTPAQYAPAQLTAQLDGYLELLATGS</sequence>
<evidence type="ECO:0000256" key="4">
    <source>
        <dbReference type="ARBA" id="ARBA00023163"/>
    </source>
</evidence>
<name>A0ABS9LBI0_9MICC</name>
<evidence type="ECO:0000256" key="5">
    <source>
        <dbReference type="PROSITE-ProRule" id="PRU00335"/>
    </source>
</evidence>
<organism evidence="7 8">
    <name type="scientific">Arthrobacter hankyongi</name>
    <dbReference type="NCBI Taxonomy" id="2904801"/>
    <lineage>
        <taxon>Bacteria</taxon>
        <taxon>Bacillati</taxon>
        <taxon>Actinomycetota</taxon>
        <taxon>Actinomycetes</taxon>
        <taxon>Micrococcales</taxon>
        <taxon>Micrococcaceae</taxon>
        <taxon>Arthrobacter</taxon>
    </lineage>
</organism>
<dbReference type="EMBL" id="JAKLTQ010000019">
    <property type="protein sequence ID" value="MCG2624042.1"/>
    <property type="molecule type" value="Genomic_DNA"/>
</dbReference>
<evidence type="ECO:0000256" key="1">
    <source>
        <dbReference type="ARBA" id="ARBA00022491"/>
    </source>
</evidence>
<dbReference type="Pfam" id="PF13977">
    <property type="entry name" value="TetR_C_6"/>
    <property type="match status" value="1"/>
</dbReference>
<dbReference type="SUPFAM" id="SSF46689">
    <property type="entry name" value="Homeodomain-like"/>
    <property type="match status" value="1"/>
</dbReference>
<evidence type="ECO:0000256" key="2">
    <source>
        <dbReference type="ARBA" id="ARBA00023015"/>
    </source>
</evidence>
<evidence type="ECO:0000313" key="7">
    <source>
        <dbReference type="EMBL" id="MCG2624042.1"/>
    </source>
</evidence>
<proteinExistence type="predicted"/>
<dbReference type="InterPro" id="IPR001647">
    <property type="entry name" value="HTH_TetR"/>
</dbReference>
<dbReference type="RefSeq" id="WP_237825226.1">
    <property type="nucleotide sequence ID" value="NZ_JAKLTQ010000019.1"/>
</dbReference>
<gene>
    <name evidence="7" type="ORF">LVY72_19290</name>
</gene>
<dbReference type="SUPFAM" id="SSF48498">
    <property type="entry name" value="Tetracyclin repressor-like, C-terminal domain"/>
    <property type="match status" value="1"/>
</dbReference>
<dbReference type="InterPro" id="IPR036271">
    <property type="entry name" value="Tet_transcr_reg_TetR-rel_C_sf"/>
</dbReference>
<dbReference type="Gene3D" id="1.10.357.10">
    <property type="entry name" value="Tetracycline Repressor, domain 2"/>
    <property type="match status" value="1"/>
</dbReference>
<dbReference type="InterPro" id="IPR009057">
    <property type="entry name" value="Homeodomain-like_sf"/>
</dbReference>
<dbReference type="PANTHER" id="PTHR30055">
    <property type="entry name" value="HTH-TYPE TRANSCRIPTIONAL REGULATOR RUTR"/>
    <property type="match status" value="1"/>
</dbReference>
<evidence type="ECO:0000256" key="3">
    <source>
        <dbReference type="ARBA" id="ARBA00023125"/>
    </source>
</evidence>
<dbReference type="PROSITE" id="PS50977">
    <property type="entry name" value="HTH_TETR_2"/>
    <property type="match status" value="1"/>
</dbReference>
<dbReference type="PANTHER" id="PTHR30055:SF234">
    <property type="entry name" value="HTH-TYPE TRANSCRIPTIONAL REGULATOR BETI"/>
    <property type="match status" value="1"/>
</dbReference>
<keyword evidence="2" id="KW-0805">Transcription regulation</keyword>
<keyword evidence="4" id="KW-0804">Transcription</keyword>
<feature type="domain" description="HTH tetR-type" evidence="6">
    <location>
        <begin position="8"/>
        <end position="68"/>
    </location>
</feature>
<keyword evidence="3 5" id="KW-0238">DNA-binding</keyword>
<evidence type="ECO:0000259" key="6">
    <source>
        <dbReference type="PROSITE" id="PS50977"/>
    </source>
</evidence>